<feature type="binding site" evidence="1">
    <location>
        <position position="454"/>
    </location>
    <ligand>
        <name>Mg(2+)</name>
        <dbReference type="ChEBI" id="CHEBI:18420"/>
        <label>1</label>
        <note>catalytic</note>
    </ligand>
</feature>
<proteinExistence type="predicted"/>
<dbReference type="PANTHER" id="PTHR20854:SF4">
    <property type="entry name" value="INOSITOL-1-MONOPHOSPHATASE-RELATED"/>
    <property type="match status" value="1"/>
</dbReference>
<dbReference type="InterPro" id="IPR017946">
    <property type="entry name" value="PLC-like_Pdiesterase_TIM-brl"/>
</dbReference>
<dbReference type="PRINTS" id="PR00377">
    <property type="entry name" value="IMPHPHTASES"/>
</dbReference>
<dbReference type="Gene3D" id="3.30.540.10">
    <property type="entry name" value="Fructose-1,6-Bisphosphatase, subunit A, domain 1"/>
    <property type="match status" value="1"/>
</dbReference>
<comment type="cofactor">
    <cofactor evidence="1">
        <name>Mg(2+)</name>
        <dbReference type="ChEBI" id="CHEBI:18420"/>
    </cofactor>
</comment>
<comment type="caution">
    <text evidence="3">The sequence shown here is derived from an EMBL/GenBank/DDBJ whole genome shotgun (WGS) entry which is preliminary data.</text>
</comment>
<dbReference type="Pfam" id="PF03009">
    <property type="entry name" value="GDPD"/>
    <property type="match status" value="1"/>
</dbReference>
<dbReference type="GO" id="GO:0008081">
    <property type="term" value="F:phosphoric diester hydrolase activity"/>
    <property type="evidence" value="ECO:0007669"/>
    <property type="project" value="InterPro"/>
</dbReference>
<dbReference type="Pfam" id="PF00459">
    <property type="entry name" value="Inositol_P"/>
    <property type="match status" value="1"/>
</dbReference>
<dbReference type="GO" id="GO:0008934">
    <property type="term" value="F:inositol monophosphate 1-phosphatase activity"/>
    <property type="evidence" value="ECO:0007669"/>
    <property type="project" value="TreeGrafter"/>
</dbReference>
<dbReference type="AlphaFoldDB" id="A0A154UZS7"/>
<dbReference type="Gene3D" id="3.40.190.80">
    <property type="match status" value="1"/>
</dbReference>
<dbReference type="GO" id="GO:0007165">
    <property type="term" value="P:signal transduction"/>
    <property type="evidence" value="ECO:0007669"/>
    <property type="project" value="TreeGrafter"/>
</dbReference>
<feature type="binding site" evidence="1">
    <location>
        <position position="323"/>
    </location>
    <ligand>
        <name>Mg(2+)</name>
        <dbReference type="ChEBI" id="CHEBI:18420"/>
        <label>1</label>
        <note>catalytic</note>
    </ligand>
</feature>
<evidence type="ECO:0000313" key="4">
    <source>
        <dbReference type="Proteomes" id="UP000076218"/>
    </source>
</evidence>
<accession>A0A154UZS7</accession>
<protein>
    <submittedName>
        <fullName evidence="3">Inositol monophosphatase</fullName>
    </submittedName>
</protein>
<dbReference type="InterPro" id="IPR030395">
    <property type="entry name" value="GP_PDE_dom"/>
</dbReference>
<name>A0A154UZS7_9MICO</name>
<dbReference type="STRING" id="31965.AWH51_13055"/>
<feature type="binding site" evidence="1">
    <location>
        <position position="320"/>
    </location>
    <ligand>
        <name>Mg(2+)</name>
        <dbReference type="ChEBI" id="CHEBI:18420"/>
        <label>1</label>
        <note>catalytic</note>
    </ligand>
</feature>
<keyword evidence="1" id="KW-0479">Metal-binding</keyword>
<feature type="domain" description="GP-PDE" evidence="2">
    <location>
        <begin position="2"/>
        <end position="224"/>
    </location>
</feature>
<evidence type="ECO:0000313" key="3">
    <source>
        <dbReference type="EMBL" id="KZC94444.1"/>
    </source>
</evidence>
<evidence type="ECO:0000259" key="2">
    <source>
        <dbReference type="PROSITE" id="PS51704"/>
    </source>
</evidence>
<feature type="binding site" evidence="1">
    <location>
        <position position="304"/>
    </location>
    <ligand>
        <name>Mg(2+)</name>
        <dbReference type="ChEBI" id="CHEBI:18420"/>
        <label>1</label>
        <note>catalytic</note>
    </ligand>
</feature>
<dbReference type="Proteomes" id="UP000076218">
    <property type="component" value="Unassembled WGS sequence"/>
</dbReference>
<dbReference type="RefSeq" id="WP_063072149.1">
    <property type="nucleotide sequence ID" value="NZ_LQXA01000042.1"/>
</dbReference>
<gene>
    <name evidence="3" type="ORF">AWH51_13055</name>
</gene>
<evidence type="ECO:0000256" key="1">
    <source>
        <dbReference type="PIRSR" id="PIRSR600760-2"/>
    </source>
</evidence>
<dbReference type="Gene3D" id="3.20.20.190">
    <property type="entry name" value="Phosphatidylinositol (PI) phosphodiesterase"/>
    <property type="match status" value="1"/>
</dbReference>
<dbReference type="PROSITE" id="PS51704">
    <property type="entry name" value="GP_PDE"/>
    <property type="match status" value="1"/>
</dbReference>
<dbReference type="EMBL" id="LQXA01000042">
    <property type="protein sequence ID" value="KZC94444.1"/>
    <property type="molecule type" value="Genomic_DNA"/>
</dbReference>
<sequence length="523" mass="54130">MTTATAHRGDSSRHRENTLAAIRSAAESGATTVEVDVQVTRDGEVVLVHDATLERLWGLDARVADVDAAVVRDLGGGDLRIPLLAEALELLAGTDVELVIDMASPDPAAAAHAVVARAPRTPRVAWCGHLGGMRVIRSLDADAVIWLPWADAVPPTAGELAELRPAVVNMPHLLVGRALVEAVHAQGARVAAWTVDAPEQMAWLASIGVDAITTNRLPLLLEVLARSEAGAAEAGSPAAERIRARAVARDLAGWAVQRVRSHEVGDVDTKANPADHVTEIDRAVERDVRDVIGAQFPHHVLVGEEYGGEAVPGRPCWYLDPVDGTANLANGVPWTSFSLALVVDGTPVVGIVADPWRGTVVEAAAGEGAWCDGERIDLAATPHGVAPDADPLRGRMVSTELAGHAPWPGMLPLLAALADRFCTMRVMGSGTLTVAGIALGHGAGAVIGSFGPVDHLAATLIVREAGGVVLDADGDDTLFPASGGVLAARDRPTAEALHALWRAGITDALTAAVPAPPLAALAG</sequence>
<dbReference type="OrthoDB" id="9758957at2"/>
<dbReference type="InterPro" id="IPR000760">
    <property type="entry name" value="Inositol_monophosphatase-like"/>
</dbReference>
<dbReference type="CDD" id="cd08556">
    <property type="entry name" value="GDPD"/>
    <property type="match status" value="1"/>
</dbReference>
<dbReference type="GO" id="GO:0006629">
    <property type="term" value="P:lipid metabolic process"/>
    <property type="evidence" value="ECO:0007669"/>
    <property type="project" value="InterPro"/>
</dbReference>
<dbReference type="SUPFAM" id="SSF51695">
    <property type="entry name" value="PLC-like phosphodiesterases"/>
    <property type="match status" value="1"/>
</dbReference>
<dbReference type="CDD" id="cd01637">
    <property type="entry name" value="IMPase_like"/>
    <property type="match status" value="1"/>
</dbReference>
<dbReference type="PANTHER" id="PTHR20854">
    <property type="entry name" value="INOSITOL MONOPHOSPHATASE"/>
    <property type="match status" value="1"/>
</dbReference>
<keyword evidence="1" id="KW-0460">Magnesium</keyword>
<dbReference type="SUPFAM" id="SSF56655">
    <property type="entry name" value="Carbohydrate phosphatase"/>
    <property type="match status" value="1"/>
</dbReference>
<organism evidence="3 4">
    <name type="scientific">Clavibacter tessellarius</name>
    <dbReference type="NCBI Taxonomy" id="31965"/>
    <lineage>
        <taxon>Bacteria</taxon>
        <taxon>Bacillati</taxon>
        <taxon>Actinomycetota</taxon>
        <taxon>Actinomycetes</taxon>
        <taxon>Micrococcales</taxon>
        <taxon>Microbacteriaceae</taxon>
        <taxon>Clavibacter</taxon>
    </lineage>
</organism>
<reference evidence="3 4" key="1">
    <citation type="submission" date="2016-01" db="EMBL/GenBank/DDBJ databases">
        <title>Draft genome sequence of Clavibacter michiganensis subsp. tessellarius DOAB 609.</title>
        <authorList>
            <person name="Tambong J.T."/>
        </authorList>
    </citation>
    <scope>NUCLEOTIDE SEQUENCE [LARGE SCALE GENOMIC DNA]</scope>
    <source>
        <strain evidence="3 4">DOAB 609</strain>
    </source>
</reference>
<dbReference type="GO" id="GO:0046872">
    <property type="term" value="F:metal ion binding"/>
    <property type="evidence" value="ECO:0007669"/>
    <property type="project" value="UniProtKB-KW"/>
</dbReference>
<dbReference type="GO" id="GO:0006020">
    <property type="term" value="P:inositol metabolic process"/>
    <property type="evidence" value="ECO:0007669"/>
    <property type="project" value="TreeGrafter"/>
</dbReference>